<dbReference type="SMART" id="SM00382">
    <property type="entry name" value="AAA"/>
    <property type="match status" value="1"/>
</dbReference>
<dbReference type="PANTHER" id="PTHR46743:SF2">
    <property type="entry name" value="TEICHOIC ACIDS EXPORT ATP-BINDING PROTEIN TAGH"/>
    <property type="match status" value="1"/>
</dbReference>
<gene>
    <name evidence="6" type="ORF">O1Q98_10085</name>
</gene>
<evidence type="ECO:0000256" key="4">
    <source>
        <dbReference type="ARBA" id="ARBA00022840"/>
    </source>
</evidence>
<dbReference type="Pfam" id="PF00005">
    <property type="entry name" value="ABC_tran"/>
    <property type="match status" value="1"/>
</dbReference>
<dbReference type="SUPFAM" id="SSF52540">
    <property type="entry name" value="P-loop containing nucleoside triphosphate hydrolases"/>
    <property type="match status" value="1"/>
</dbReference>
<dbReference type="PANTHER" id="PTHR46743">
    <property type="entry name" value="TEICHOIC ACIDS EXPORT ATP-BINDING PROTEIN TAGH"/>
    <property type="match status" value="1"/>
</dbReference>
<dbReference type="PROSITE" id="PS50893">
    <property type="entry name" value="ABC_TRANSPORTER_2"/>
    <property type="match status" value="1"/>
</dbReference>
<protein>
    <submittedName>
        <fullName evidence="6">ABC transporter ATP-binding protein</fullName>
    </submittedName>
</protein>
<evidence type="ECO:0000313" key="7">
    <source>
        <dbReference type="Proteomes" id="UP001219630"/>
    </source>
</evidence>
<dbReference type="InterPro" id="IPR050683">
    <property type="entry name" value="Bact_Polysacc_Export_ATP-bd"/>
</dbReference>
<keyword evidence="7" id="KW-1185">Reference proteome</keyword>
<dbReference type="EMBL" id="CP114280">
    <property type="protein sequence ID" value="WFN54077.1"/>
    <property type="molecule type" value="Genomic_DNA"/>
</dbReference>
<dbReference type="InterPro" id="IPR029439">
    <property type="entry name" value="Wzt_C"/>
</dbReference>
<dbReference type="Gene3D" id="3.40.50.300">
    <property type="entry name" value="P-loop containing nucleotide triphosphate hydrolases"/>
    <property type="match status" value="1"/>
</dbReference>
<comment type="similarity">
    <text evidence="1">Belongs to the ABC transporter superfamily.</text>
</comment>
<organism evidence="6 7">
    <name type="scientific">Dickeya lacustris</name>
    <dbReference type="NCBI Taxonomy" id="2259638"/>
    <lineage>
        <taxon>Bacteria</taxon>
        <taxon>Pseudomonadati</taxon>
        <taxon>Pseudomonadota</taxon>
        <taxon>Gammaproteobacteria</taxon>
        <taxon>Enterobacterales</taxon>
        <taxon>Pectobacteriaceae</taxon>
        <taxon>Dickeya</taxon>
    </lineage>
</organism>
<dbReference type="InterPro" id="IPR003593">
    <property type="entry name" value="AAA+_ATPase"/>
</dbReference>
<dbReference type="InterPro" id="IPR003439">
    <property type="entry name" value="ABC_transporter-like_ATP-bd"/>
</dbReference>
<proteinExistence type="inferred from homology"/>
<dbReference type="Proteomes" id="UP001219630">
    <property type="component" value="Chromosome"/>
</dbReference>
<reference evidence="6 7" key="1">
    <citation type="submission" date="2022-12" db="EMBL/GenBank/DDBJ databases">
        <title>Complete genome sequencing of Dickeya lacustris type strain LMG30899.</title>
        <authorList>
            <person name="Dobhal S."/>
            <person name="Arizala D."/>
            <person name="Arif M."/>
        </authorList>
    </citation>
    <scope>NUCLEOTIDE SEQUENCE [LARGE SCALE GENOMIC DNA]</scope>
    <source>
        <strain evidence="6 7">LMG30899</strain>
    </source>
</reference>
<evidence type="ECO:0000313" key="6">
    <source>
        <dbReference type="EMBL" id="WFN54077.1"/>
    </source>
</evidence>
<keyword evidence="3" id="KW-0547">Nucleotide-binding</keyword>
<dbReference type="Gene3D" id="2.70.50.60">
    <property type="entry name" value="abc- transporter (atp binding component) like domain"/>
    <property type="match status" value="1"/>
</dbReference>
<dbReference type="InterPro" id="IPR015860">
    <property type="entry name" value="ABC_transpr_TagH-like"/>
</dbReference>
<dbReference type="CDD" id="cd10147">
    <property type="entry name" value="Wzt_C-like"/>
    <property type="match status" value="1"/>
</dbReference>
<evidence type="ECO:0000256" key="3">
    <source>
        <dbReference type="ARBA" id="ARBA00022741"/>
    </source>
</evidence>
<sequence length="497" mass="55261">MSSDVTIKVDNLSKCYSVYAQPADRLKQFLLPKLGKMVKRTTKHYFSEFWALKNVSFEIMRGETIGIVGRNGGGKSTLLQMICGTLTPTQGTVVTNGRIAALLELGSGFNPEYTGRENVYLNGSLMGLKREEIEQRFNDIVAFADIGDFIDQPVKTYSSGMVVRLAFSVSVNVEPQILVVDEALAVGDELFQRKCFSRIAELKEKGTTILFVSHSAGAVVELCDRALLLDGGELLWQGKPRVAVINYQKLLYAPEDKRAQIREQIKQMAQAHQDIPLSVDAEDDRSAELELVAQEQIAQASVTASDVAASIEYTSDSLSHCEKDVELASIASPMQESFDPHLVSNRTVEYSSRGAYVREPVIRTFDGERVNNLIRRRRYQYTYQVHFTHTVAQVRFGMVIRTISGLPLGGTLSSQQSDTIPVVLQGTTITVTFDFDCLLNPGTYFMNAGVFGRMHDEEETVLHRLVDAAVFRVMPVENNLATGMIDFGYVAKVKVHE</sequence>
<keyword evidence="2" id="KW-0813">Transport</keyword>
<dbReference type="CDD" id="cd03220">
    <property type="entry name" value="ABC_KpsT_Wzt"/>
    <property type="match status" value="1"/>
</dbReference>
<dbReference type="Pfam" id="PF14524">
    <property type="entry name" value="Wzt_C"/>
    <property type="match status" value="1"/>
</dbReference>
<dbReference type="RefSeq" id="WP_125257956.1">
    <property type="nucleotide sequence ID" value="NZ_CP114280.1"/>
</dbReference>
<dbReference type="InterPro" id="IPR027417">
    <property type="entry name" value="P-loop_NTPase"/>
</dbReference>
<dbReference type="GO" id="GO:0005524">
    <property type="term" value="F:ATP binding"/>
    <property type="evidence" value="ECO:0007669"/>
    <property type="project" value="UniProtKB-KW"/>
</dbReference>
<evidence type="ECO:0000256" key="1">
    <source>
        <dbReference type="ARBA" id="ARBA00005417"/>
    </source>
</evidence>
<keyword evidence="4 6" id="KW-0067">ATP-binding</keyword>
<evidence type="ECO:0000259" key="5">
    <source>
        <dbReference type="PROSITE" id="PS50893"/>
    </source>
</evidence>
<evidence type="ECO:0000256" key="2">
    <source>
        <dbReference type="ARBA" id="ARBA00022448"/>
    </source>
</evidence>
<accession>A0ABY8G1Q0</accession>
<name>A0ABY8G1Q0_9GAMM</name>
<feature type="domain" description="ABC transporter" evidence="5">
    <location>
        <begin position="32"/>
        <end position="256"/>
    </location>
</feature>